<sequence length="283" mass="31106">MQPVLVVGSVAFDSIETPFGVAGRVVGGAATYFAVAAAHFTDVRMVAVVGEDFTDEQMGIFRGRRIDLTGLQQVPGETFRWKGKYSEDLNDRESIYTFLNVFEEFQPNLPPVYRTSPFVFLGNIHPRLQLEVLDQVESPEFVVADTMNYWIEKTPEDLRQVLTRVDALVINDAEARQLSKESNLVKAVQKLQTMGPRLLIIKRGEHGVLMFGPDGFFAVPGLPLNNVRDPTGAGDTFGGGLLGYLAECSVVNHDTLTRAVIAGSTMASFSVEAFGLERLLCVT</sequence>
<dbReference type="Pfam" id="PF00294">
    <property type="entry name" value="PfkB"/>
    <property type="match status" value="1"/>
</dbReference>
<evidence type="ECO:0000256" key="2">
    <source>
        <dbReference type="ARBA" id="ARBA00022777"/>
    </source>
</evidence>
<name>A0A381U641_9ZZZZ</name>
<evidence type="ECO:0000259" key="3">
    <source>
        <dbReference type="Pfam" id="PF00294"/>
    </source>
</evidence>
<feature type="non-terminal residue" evidence="4">
    <location>
        <position position="283"/>
    </location>
</feature>
<proteinExistence type="predicted"/>
<dbReference type="AlphaFoldDB" id="A0A381U641"/>
<dbReference type="GO" id="GO:0005829">
    <property type="term" value="C:cytosol"/>
    <property type="evidence" value="ECO:0007669"/>
    <property type="project" value="TreeGrafter"/>
</dbReference>
<dbReference type="SUPFAM" id="SSF53613">
    <property type="entry name" value="Ribokinase-like"/>
    <property type="match status" value="1"/>
</dbReference>
<dbReference type="InterPro" id="IPR011611">
    <property type="entry name" value="PfkB_dom"/>
</dbReference>
<organism evidence="4">
    <name type="scientific">marine metagenome</name>
    <dbReference type="NCBI Taxonomy" id="408172"/>
    <lineage>
        <taxon>unclassified sequences</taxon>
        <taxon>metagenomes</taxon>
        <taxon>ecological metagenomes</taxon>
    </lineage>
</organism>
<reference evidence="4" key="1">
    <citation type="submission" date="2018-05" db="EMBL/GenBank/DDBJ databases">
        <authorList>
            <person name="Lanie J.A."/>
            <person name="Ng W.-L."/>
            <person name="Kazmierczak K.M."/>
            <person name="Andrzejewski T.M."/>
            <person name="Davidsen T.M."/>
            <person name="Wayne K.J."/>
            <person name="Tettelin H."/>
            <person name="Glass J.I."/>
            <person name="Rusch D."/>
            <person name="Podicherti R."/>
            <person name="Tsui H.-C.T."/>
            <person name="Winkler M.E."/>
        </authorList>
    </citation>
    <scope>NUCLEOTIDE SEQUENCE</scope>
</reference>
<feature type="domain" description="Carbohydrate kinase PfkB" evidence="3">
    <location>
        <begin position="25"/>
        <end position="276"/>
    </location>
</feature>
<dbReference type="InterPro" id="IPR002173">
    <property type="entry name" value="Carboh/pur_kinase_PfkB_CS"/>
</dbReference>
<dbReference type="GO" id="GO:0016301">
    <property type="term" value="F:kinase activity"/>
    <property type="evidence" value="ECO:0007669"/>
    <property type="project" value="UniProtKB-KW"/>
</dbReference>
<dbReference type="PROSITE" id="PS00584">
    <property type="entry name" value="PFKB_KINASES_2"/>
    <property type="match status" value="1"/>
</dbReference>
<dbReference type="InterPro" id="IPR029056">
    <property type="entry name" value="Ribokinase-like"/>
</dbReference>
<evidence type="ECO:0000256" key="1">
    <source>
        <dbReference type="ARBA" id="ARBA00022679"/>
    </source>
</evidence>
<accession>A0A381U641</accession>
<keyword evidence="1" id="KW-0808">Transferase</keyword>
<evidence type="ECO:0000313" key="4">
    <source>
        <dbReference type="EMBL" id="SVA23686.1"/>
    </source>
</evidence>
<dbReference type="PANTHER" id="PTHR10584:SF166">
    <property type="entry name" value="RIBOKINASE"/>
    <property type="match status" value="1"/>
</dbReference>
<dbReference type="PANTHER" id="PTHR10584">
    <property type="entry name" value="SUGAR KINASE"/>
    <property type="match status" value="1"/>
</dbReference>
<gene>
    <name evidence="4" type="ORF">METZ01_LOCUS76540</name>
</gene>
<dbReference type="Gene3D" id="3.40.1190.20">
    <property type="match status" value="1"/>
</dbReference>
<dbReference type="EMBL" id="UINC01005809">
    <property type="protein sequence ID" value="SVA23686.1"/>
    <property type="molecule type" value="Genomic_DNA"/>
</dbReference>
<keyword evidence="2" id="KW-0418">Kinase</keyword>
<protein>
    <recommendedName>
        <fullName evidence="3">Carbohydrate kinase PfkB domain-containing protein</fullName>
    </recommendedName>
</protein>